<comment type="caution">
    <text evidence="1">The sequence shown here is derived from an EMBL/GenBank/DDBJ whole genome shotgun (WGS) entry which is preliminary data.</text>
</comment>
<protein>
    <recommendedName>
        <fullName evidence="3">F-box domain-containing protein</fullName>
    </recommendedName>
</protein>
<evidence type="ECO:0000313" key="1">
    <source>
        <dbReference type="EMBL" id="KAL0635227.1"/>
    </source>
</evidence>
<keyword evidence="2" id="KW-1185">Reference proteome</keyword>
<dbReference type="EMBL" id="JBBBZM010000075">
    <property type="protein sequence ID" value="KAL0635227.1"/>
    <property type="molecule type" value="Genomic_DNA"/>
</dbReference>
<evidence type="ECO:0000313" key="2">
    <source>
        <dbReference type="Proteomes" id="UP001447188"/>
    </source>
</evidence>
<gene>
    <name evidence="1" type="ORF">Q9L58_005873</name>
</gene>
<organism evidence="1 2">
    <name type="scientific">Discina gigas</name>
    <dbReference type="NCBI Taxonomy" id="1032678"/>
    <lineage>
        <taxon>Eukaryota</taxon>
        <taxon>Fungi</taxon>
        <taxon>Dikarya</taxon>
        <taxon>Ascomycota</taxon>
        <taxon>Pezizomycotina</taxon>
        <taxon>Pezizomycetes</taxon>
        <taxon>Pezizales</taxon>
        <taxon>Discinaceae</taxon>
        <taxon>Discina</taxon>
    </lineage>
</organism>
<name>A0ABR3GH06_9PEZI</name>
<sequence length="529" mass="58142">MTPDPPAIPGGIGNMTPGGSLGKLDANVLLIHVAPFLGLHASLALAATSTFYRKRILYHALANNTIPAHVYLTSLLPSARAAIKDVHIEPAATAVDVRVIMWGNTLPALRTLKISPGPRRFRQMLAEPNPGLQRISALTIDSSTVKDFVGDIASAGQLRNLLSLTIEHNINHGQCPTPLPAHLLRALGPDSKLTTLSFSSDAPLHCAQYHTAVLALLTALAVPESVPKKLSLLNLRLPISYHSKNDGPSIIVAARMSSLAHPKSAWRLGRLSSAPILPSWINLIWNEGCDSEAFILTQAELDKLIAINEKTWQRSNLTDFFASPVIFVGTNLGDVGLLGTALHGVEFHMSLHKIAPPRFYPSVTYMALRFEPGWSVYVDPKTWLLAAAPNLRYVELITRAKHLHNFYVFPRVHEIFQLPAMPKLEILRLDVKLLLTANARKDCGWKMASHEAPKFRLGWIPSVPTLRLDGWVGCSGCWGDCVEGTLRHYINNGAGGARKVTVRGQFYCFGEEKDDGFGKEWEVIFYEVE</sequence>
<reference evidence="1 2" key="1">
    <citation type="submission" date="2024-02" db="EMBL/GenBank/DDBJ databases">
        <title>Discinaceae phylogenomics.</title>
        <authorList>
            <person name="Dirks A.C."/>
            <person name="James T.Y."/>
        </authorList>
    </citation>
    <scope>NUCLEOTIDE SEQUENCE [LARGE SCALE GENOMIC DNA]</scope>
    <source>
        <strain evidence="1 2">ACD0624</strain>
    </source>
</reference>
<dbReference type="Proteomes" id="UP001447188">
    <property type="component" value="Unassembled WGS sequence"/>
</dbReference>
<proteinExistence type="predicted"/>
<accession>A0ABR3GH06</accession>
<evidence type="ECO:0008006" key="3">
    <source>
        <dbReference type="Google" id="ProtNLM"/>
    </source>
</evidence>